<dbReference type="Pfam" id="PF20104">
    <property type="entry name" value="DUF6494"/>
    <property type="match status" value="1"/>
</dbReference>
<dbReference type="EMBL" id="PXNQ02000005">
    <property type="protein sequence ID" value="RNF34580.1"/>
    <property type="molecule type" value="Genomic_DNA"/>
</dbReference>
<evidence type="ECO:0000313" key="1">
    <source>
        <dbReference type="EMBL" id="RNF34580.1"/>
    </source>
</evidence>
<sequence>MTDDANMSMRKFLKQVGVTSQQAIEEAMRGTDTAGKSFAVKAVITIDELGLRHEVTGEIKGQD</sequence>
<reference evidence="1" key="1">
    <citation type="submission" date="2018-05" db="EMBL/GenBank/DDBJ databases">
        <title>Reclassification of Methylarcula marina and Methylarcula terricola as Paracoccus methylarcula sp.nov., comb.nov. and Paracoccus terricola comb.nov.</title>
        <authorList>
            <person name="Shmareva M.N."/>
            <person name="Doronina N.V."/>
            <person name="Vasilenko O.V."/>
            <person name="Tarlachkov S.V."/>
            <person name="Trotsenko Y.A."/>
        </authorList>
    </citation>
    <scope>NUCLEOTIDE SEQUENCE [LARGE SCALE GENOMIC DNA]</scope>
    <source>
        <strain evidence="1">VKM B-2159</strain>
    </source>
</reference>
<dbReference type="RefSeq" id="WP_106691113.1">
    <property type="nucleotide sequence ID" value="NZ_PXNQ02000005.1"/>
</dbReference>
<keyword evidence="2" id="KW-1185">Reference proteome</keyword>
<gene>
    <name evidence="1" type="ORF">A7A09_009080</name>
</gene>
<protein>
    <submittedName>
        <fullName evidence="1">Uncharacterized protein</fullName>
    </submittedName>
</protein>
<name>A0A3R7Q2R1_9RHOB</name>
<proteinExistence type="predicted"/>
<dbReference type="OrthoDB" id="7363684at2"/>
<evidence type="ECO:0000313" key="2">
    <source>
        <dbReference type="Proteomes" id="UP000238137"/>
    </source>
</evidence>
<dbReference type="AlphaFoldDB" id="A0A3R7Q2R1"/>
<organism evidence="1 2">
    <name type="scientific">Paracoccus methylarcula</name>
    <dbReference type="NCBI Taxonomy" id="72022"/>
    <lineage>
        <taxon>Bacteria</taxon>
        <taxon>Pseudomonadati</taxon>
        <taxon>Pseudomonadota</taxon>
        <taxon>Alphaproteobacteria</taxon>
        <taxon>Rhodobacterales</taxon>
        <taxon>Paracoccaceae</taxon>
        <taxon>Paracoccus</taxon>
    </lineage>
</organism>
<dbReference type="InterPro" id="IPR045471">
    <property type="entry name" value="DUF6494"/>
</dbReference>
<dbReference type="Proteomes" id="UP000238137">
    <property type="component" value="Unassembled WGS sequence"/>
</dbReference>
<accession>A0A3R7Q2R1</accession>
<comment type="caution">
    <text evidence="1">The sequence shown here is derived from an EMBL/GenBank/DDBJ whole genome shotgun (WGS) entry which is preliminary data.</text>
</comment>